<feature type="compositionally biased region" description="Basic and acidic residues" evidence="4">
    <location>
        <begin position="427"/>
        <end position="437"/>
    </location>
</feature>
<dbReference type="InterPro" id="IPR019775">
    <property type="entry name" value="WD40_repeat_CS"/>
</dbReference>
<proteinExistence type="predicted"/>
<accession>A0AAD5UCV1</accession>
<dbReference type="PANTHER" id="PTHR22847:SF637">
    <property type="entry name" value="WD REPEAT DOMAIN 5B"/>
    <property type="match status" value="1"/>
</dbReference>
<dbReference type="PANTHER" id="PTHR22847">
    <property type="entry name" value="WD40 REPEAT PROTEIN"/>
    <property type="match status" value="1"/>
</dbReference>
<feature type="region of interest" description="Disordered" evidence="4">
    <location>
        <begin position="47"/>
        <end position="69"/>
    </location>
</feature>
<dbReference type="SMART" id="SM00320">
    <property type="entry name" value="WD40"/>
    <property type="match status" value="4"/>
</dbReference>
<dbReference type="InterPro" id="IPR001680">
    <property type="entry name" value="WD40_rpt"/>
</dbReference>
<comment type="caution">
    <text evidence="5">The sequence shown here is derived from an EMBL/GenBank/DDBJ whole genome shotgun (WGS) entry which is preliminary data.</text>
</comment>
<evidence type="ECO:0000256" key="2">
    <source>
        <dbReference type="ARBA" id="ARBA00022737"/>
    </source>
</evidence>
<dbReference type="PROSITE" id="PS00678">
    <property type="entry name" value="WD_REPEATS_1"/>
    <property type="match status" value="1"/>
</dbReference>
<dbReference type="EMBL" id="JADGKB010000094">
    <property type="protein sequence ID" value="KAJ3254020.1"/>
    <property type="molecule type" value="Genomic_DNA"/>
</dbReference>
<evidence type="ECO:0000256" key="1">
    <source>
        <dbReference type="ARBA" id="ARBA00022574"/>
    </source>
</evidence>
<feature type="compositionally biased region" description="Basic and acidic residues" evidence="4">
    <location>
        <begin position="130"/>
        <end position="141"/>
    </location>
</feature>
<dbReference type="Pfam" id="PF08513">
    <property type="entry name" value="LisH"/>
    <property type="match status" value="1"/>
</dbReference>
<dbReference type="GO" id="GO:1990234">
    <property type="term" value="C:transferase complex"/>
    <property type="evidence" value="ECO:0007669"/>
    <property type="project" value="UniProtKB-ARBA"/>
</dbReference>
<feature type="region of interest" description="Disordered" evidence="4">
    <location>
        <begin position="85"/>
        <end position="201"/>
    </location>
</feature>
<feature type="repeat" description="WD" evidence="3">
    <location>
        <begin position="588"/>
        <end position="630"/>
    </location>
</feature>
<gene>
    <name evidence="5" type="primary">PAC1_2</name>
    <name evidence="5" type="ORF">HK103_007559</name>
</gene>
<dbReference type="InterPro" id="IPR006594">
    <property type="entry name" value="LisH"/>
</dbReference>
<feature type="compositionally biased region" description="Basic and acidic residues" evidence="4">
    <location>
        <begin position="103"/>
        <end position="118"/>
    </location>
</feature>
<keyword evidence="1 3" id="KW-0853">WD repeat</keyword>
<dbReference type="InterPro" id="IPR036322">
    <property type="entry name" value="WD40_repeat_dom_sf"/>
</dbReference>
<feature type="region of interest" description="Disordered" evidence="4">
    <location>
        <begin position="427"/>
        <end position="462"/>
    </location>
</feature>
<keyword evidence="6" id="KW-1185">Reference proteome</keyword>
<organism evidence="5 6">
    <name type="scientific">Boothiomyces macroporosus</name>
    <dbReference type="NCBI Taxonomy" id="261099"/>
    <lineage>
        <taxon>Eukaryota</taxon>
        <taxon>Fungi</taxon>
        <taxon>Fungi incertae sedis</taxon>
        <taxon>Chytridiomycota</taxon>
        <taxon>Chytridiomycota incertae sedis</taxon>
        <taxon>Chytridiomycetes</taxon>
        <taxon>Rhizophydiales</taxon>
        <taxon>Terramycetaceae</taxon>
        <taxon>Boothiomyces</taxon>
    </lineage>
</organism>
<name>A0AAD5UCV1_9FUNG</name>
<protein>
    <submittedName>
        <fullName evidence="5">Protein with putative role during mitosis</fullName>
    </submittedName>
</protein>
<feature type="compositionally biased region" description="Low complexity" evidence="4">
    <location>
        <begin position="91"/>
        <end position="102"/>
    </location>
</feature>
<dbReference type="PROSITE" id="PS50896">
    <property type="entry name" value="LISH"/>
    <property type="match status" value="1"/>
</dbReference>
<evidence type="ECO:0000256" key="3">
    <source>
        <dbReference type="PROSITE-ProRule" id="PRU00221"/>
    </source>
</evidence>
<feature type="compositionally biased region" description="Low complexity" evidence="4">
    <location>
        <begin position="451"/>
        <end position="460"/>
    </location>
</feature>
<reference evidence="5" key="1">
    <citation type="submission" date="2020-05" db="EMBL/GenBank/DDBJ databases">
        <title>Phylogenomic resolution of chytrid fungi.</title>
        <authorList>
            <person name="Stajich J.E."/>
            <person name="Amses K."/>
            <person name="Simmons R."/>
            <person name="Seto K."/>
            <person name="Myers J."/>
            <person name="Bonds A."/>
            <person name="Quandt C.A."/>
            <person name="Barry K."/>
            <person name="Liu P."/>
            <person name="Grigoriev I."/>
            <person name="Longcore J.E."/>
            <person name="James T.Y."/>
        </authorList>
    </citation>
    <scope>NUCLEOTIDE SEQUENCE</scope>
    <source>
        <strain evidence="5">PLAUS21</strain>
    </source>
</reference>
<sequence length="807" mass="91783">MSILPPIKSMKSPIITEFEPTKPERTQVYEPLPTIKKSNSNISLFETPVKPLKQESQSTLRKKRSGWWDNKEQNIDVIKDLIKKSSNVKASSQESLSSIEISTSEKERKSDRRNEIGKPDNLSDIATAAENHKDDVQENPKKPGVKKKERPPWYSEPLPAVDPSESNEKYTVIQSQLELTPTPPAGPRRKHTPRNKPTTATSLPLNKIEKIVESKIEHEVDVISIYQYLLESNMEHAAESFRNEARIPATVSNKLKMEYFIKKKDFGKAVVLVQKVMASVDNPQLLPSFEDLIYVLSKYLLLYLYSIDQIHIADRTLKMVIWPLVQKEQKNGGVRANWFTSDYHLLDNLLSASPNPNNIYKTFDWEKELQKFWDSISLVNNPTLSSPPLFAYALAQHFNTDYSCVSLKQVFADSKKIVKISQILKQEKQQKTLKPEPEEPTYYPPPRKPQADSASSAPSQKLSFSTEMSKKSKFGMDQLPPLSYEQENTSFAISKACGPSPTPFRVMDVKTVGDTGQIIAATAGSDKTIIIWDVGENTILNTLQNNTVKPIVCLNFHPSFDELLVSADMEFDVKLWNWKEGNVIRWWKKHHTRIINQIGYIPGDDTRAISCSGDQSLKIWNIHSDRSNRSGVHANEPISSFVFCGAPSDPLQQKLIVSLSYSLRIYKLRTLQLLHTISLDDIKLTKCPVFHMESHPQFDNYILISSDHQLRLFDLTTEACARLKGHFSPQGTFVYSGTLMDKNGSRIKEQEGEFTGCSIWKVHSGKLEQKDMDAMEDVGKFEFLDKEIGKTEVVGCKWYLVIILGLW</sequence>
<evidence type="ECO:0000256" key="4">
    <source>
        <dbReference type="SAM" id="MobiDB-lite"/>
    </source>
</evidence>
<keyword evidence="2" id="KW-0677">Repeat</keyword>
<evidence type="ECO:0000313" key="6">
    <source>
        <dbReference type="Proteomes" id="UP001210925"/>
    </source>
</evidence>
<dbReference type="Pfam" id="PF00400">
    <property type="entry name" value="WD40"/>
    <property type="match status" value="1"/>
</dbReference>
<dbReference type="SUPFAM" id="SSF50978">
    <property type="entry name" value="WD40 repeat-like"/>
    <property type="match status" value="1"/>
</dbReference>
<dbReference type="InterPro" id="IPR015943">
    <property type="entry name" value="WD40/YVTN_repeat-like_dom_sf"/>
</dbReference>
<evidence type="ECO:0000313" key="5">
    <source>
        <dbReference type="EMBL" id="KAJ3254020.1"/>
    </source>
</evidence>
<dbReference type="AlphaFoldDB" id="A0AAD5UCV1"/>
<dbReference type="PROSITE" id="PS50082">
    <property type="entry name" value="WD_REPEATS_2"/>
    <property type="match status" value="1"/>
</dbReference>
<dbReference type="Proteomes" id="UP001210925">
    <property type="component" value="Unassembled WGS sequence"/>
</dbReference>
<dbReference type="Gene3D" id="2.130.10.10">
    <property type="entry name" value="YVTN repeat-like/Quinoprotein amine dehydrogenase"/>
    <property type="match status" value="1"/>
</dbReference>